<dbReference type="PANTHER" id="PTHR33840">
    <property type="match status" value="1"/>
</dbReference>
<evidence type="ECO:0000313" key="2">
    <source>
        <dbReference type="EMBL" id="GAM34795.1"/>
    </source>
</evidence>
<accession>A0A6V8H3Y4</accession>
<protein>
    <recommendedName>
        <fullName evidence="1">T6SS Phospholipase effector Tle1-like catalytic domain-containing protein</fullName>
    </recommendedName>
</protein>
<reference evidence="3" key="1">
    <citation type="journal article" date="2015" name="Genome Announc.">
        <title>Draft genome sequence of Talaromyces cellulolyticus strain Y-94, a source of lignocellulosic biomass-degrading enzymes.</title>
        <authorList>
            <person name="Fujii T."/>
            <person name="Koike H."/>
            <person name="Sawayama S."/>
            <person name="Yano S."/>
            <person name="Inoue H."/>
        </authorList>
    </citation>
    <scope>NUCLEOTIDE SEQUENCE [LARGE SCALE GENOMIC DNA]</scope>
    <source>
        <strain evidence="3">Y-94</strain>
    </source>
</reference>
<evidence type="ECO:0000313" key="3">
    <source>
        <dbReference type="Proteomes" id="UP000053095"/>
    </source>
</evidence>
<proteinExistence type="predicted"/>
<organism evidence="2 3">
    <name type="scientific">Talaromyces pinophilus</name>
    <name type="common">Penicillium pinophilum</name>
    <dbReference type="NCBI Taxonomy" id="128442"/>
    <lineage>
        <taxon>Eukaryota</taxon>
        <taxon>Fungi</taxon>
        <taxon>Dikarya</taxon>
        <taxon>Ascomycota</taxon>
        <taxon>Pezizomycotina</taxon>
        <taxon>Eurotiomycetes</taxon>
        <taxon>Eurotiomycetidae</taxon>
        <taxon>Eurotiales</taxon>
        <taxon>Trichocomaceae</taxon>
        <taxon>Talaromyces</taxon>
        <taxon>Talaromyces sect. Talaromyces</taxon>
    </lineage>
</organism>
<evidence type="ECO:0000259" key="1">
    <source>
        <dbReference type="Pfam" id="PF09994"/>
    </source>
</evidence>
<dbReference type="PANTHER" id="PTHR33840:SF1">
    <property type="entry name" value="TLE1 PHOSPHOLIPASE DOMAIN-CONTAINING PROTEIN"/>
    <property type="match status" value="1"/>
</dbReference>
<dbReference type="Pfam" id="PF09994">
    <property type="entry name" value="T6SS_Tle1-like_cat"/>
    <property type="match status" value="1"/>
</dbReference>
<sequence length="234" mass="25375">MSLFIKELSPRRAVPLTIIIETASQLLLFDRPILLYRIKGHLCDESVPSNVAKIARSIATSGPDADGMIVKQIVSYHSGRGTGDLPFQADIYGSLGWGLDVDVCHMYGFVANNYVPGDELFFFGFSRGAFTVDNLSGMLTFEEMAINKLIKEHHDALVENNARNNVINGWGVGPLFPTSPGCKVPSSGFLGSKIAHQAAIREMQATEIVAPRMSISIRSPASGSPSSPTITQHR</sequence>
<dbReference type="EMBL" id="DF933811">
    <property type="protein sequence ID" value="GAM34795.1"/>
    <property type="molecule type" value="Genomic_DNA"/>
</dbReference>
<dbReference type="Proteomes" id="UP000053095">
    <property type="component" value="Unassembled WGS sequence"/>
</dbReference>
<keyword evidence="3" id="KW-1185">Reference proteome</keyword>
<dbReference type="InterPro" id="IPR018712">
    <property type="entry name" value="Tle1-like_cat"/>
</dbReference>
<gene>
    <name evidence="2" type="ORF">TCE0_015r02604</name>
</gene>
<comment type="caution">
    <text evidence="2">The sequence shown here is derived from an EMBL/GenBank/DDBJ whole genome shotgun (WGS) entry which is preliminary data.</text>
</comment>
<dbReference type="AlphaFoldDB" id="A0A6V8H3Y4"/>
<feature type="domain" description="T6SS Phospholipase effector Tle1-like catalytic" evidence="1">
    <location>
        <begin position="46"/>
        <end position="140"/>
    </location>
</feature>
<name>A0A6V8H3Y4_TALPI</name>